<dbReference type="InterPro" id="IPR015413">
    <property type="entry name" value="Methionyl/Leucyl_tRNA_Synth"/>
</dbReference>
<name>A0A9Q0MVN2_9DIPT</name>
<dbReference type="SUPFAM" id="SSF47323">
    <property type="entry name" value="Anticodon-binding domain of a subclass of class I aminoacyl-tRNA synthetases"/>
    <property type="match status" value="1"/>
</dbReference>
<dbReference type="InterPro" id="IPR014729">
    <property type="entry name" value="Rossmann-like_a/b/a_fold"/>
</dbReference>
<dbReference type="GO" id="GO:0005739">
    <property type="term" value="C:mitochondrion"/>
    <property type="evidence" value="ECO:0007669"/>
    <property type="project" value="UniProtKB-ARBA"/>
</dbReference>
<evidence type="ECO:0000256" key="4">
    <source>
        <dbReference type="ARBA" id="ARBA00022840"/>
    </source>
</evidence>
<dbReference type="InterPro" id="IPR033911">
    <property type="entry name" value="MetRS_core"/>
</dbReference>
<evidence type="ECO:0000313" key="13">
    <source>
        <dbReference type="EMBL" id="KAJ6638755.1"/>
    </source>
</evidence>
<dbReference type="SUPFAM" id="SSF52374">
    <property type="entry name" value="Nucleotidylyl transferase"/>
    <property type="match status" value="1"/>
</dbReference>
<evidence type="ECO:0000259" key="12">
    <source>
        <dbReference type="Pfam" id="PF09334"/>
    </source>
</evidence>
<gene>
    <name evidence="13" type="primary">MetRS-m_0</name>
    <name evidence="13" type="ORF">Bhyg_11493</name>
</gene>
<dbReference type="PRINTS" id="PR01041">
    <property type="entry name" value="TRNASYNTHMET"/>
</dbReference>
<comment type="caution">
    <text evidence="13">The sequence shown here is derived from an EMBL/GenBank/DDBJ whole genome shotgun (WGS) entry which is preliminary data.</text>
</comment>
<feature type="domain" description="Methionyl/Leucyl tRNA synthetase" evidence="12">
    <location>
        <begin position="21"/>
        <end position="385"/>
    </location>
</feature>
<keyword evidence="4 10" id="KW-0067">ATP-binding</keyword>
<dbReference type="Proteomes" id="UP001151699">
    <property type="component" value="Chromosome X"/>
</dbReference>
<evidence type="ECO:0000259" key="11">
    <source>
        <dbReference type="Pfam" id="PF08264"/>
    </source>
</evidence>
<dbReference type="Gene3D" id="2.170.220.10">
    <property type="match status" value="1"/>
</dbReference>
<proteinExistence type="inferred from homology"/>
<keyword evidence="2 10" id="KW-0436">Ligase</keyword>
<comment type="similarity">
    <text evidence="10">Belongs to the class-I aminoacyl-tRNA synthetase family.</text>
</comment>
<evidence type="ECO:0000256" key="7">
    <source>
        <dbReference type="ARBA" id="ARBA00026124"/>
    </source>
</evidence>
<dbReference type="InterPro" id="IPR013155">
    <property type="entry name" value="M/V/L/I-tRNA-synth_anticd-bd"/>
</dbReference>
<dbReference type="Pfam" id="PF09334">
    <property type="entry name" value="tRNA-synt_1g"/>
    <property type="match status" value="1"/>
</dbReference>
<evidence type="ECO:0000256" key="3">
    <source>
        <dbReference type="ARBA" id="ARBA00022741"/>
    </source>
</evidence>
<dbReference type="GO" id="GO:0004825">
    <property type="term" value="F:methionine-tRNA ligase activity"/>
    <property type="evidence" value="ECO:0007669"/>
    <property type="project" value="UniProtKB-EC"/>
</dbReference>
<dbReference type="AlphaFoldDB" id="A0A9Q0MVN2"/>
<evidence type="ECO:0000256" key="5">
    <source>
        <dbReference type="ARBA" id="ARBA00022917"/>
    </source>
</evidence>
<dbReference type="OrthoDB" id="24670at2759"/>
<sequence>MFLQRVKLIRSISTQISQPFMVTTPIFYVNAAPHIGHLYSSVIADAIFRFENLLQGHTKYIFTTGTDEHGSKIQQAAQKNKTSMQQYCDNVSGEYKKLFHNFNVDYTDFIRTTESRHHKAVEQFWLLLVFQLKLYGKGTIYKDKYAGWYCIPDETFLTESQLKEANGTKVSIESGHPVEWSEEINYVFRLSAYQEEVIRWADKEDRIGPKKFQKILLDSLQEPLPDVSVSRPTSRVNWGIRVPNDDSHSIYVWLDALVNYLTCSGYPNDEQFRRNWPPTVQVIGKDILKFHGIYWPAFLIAADIEPPQQLLVHSHWTVNDEKMSKSKMNVVDPNERSSIYTKDGMRYFLLREGVAHSDGNYSDIKVTRILNSELADTMGNLLSRACTKSVNTSQTFPTLDKCEYEKLLQVNVTQKLVNLVEALPEKCFNHYKSYNFYLVVDQVIEVLHSANKFFETTKPWELKKRNEIRQLEAVLAITMETLRICGIILQPIIPVICKALLDKLNVNENQRNWIDLSFVLWNQNENNVEIGLRDGEPVLFRRIQLDGNEKTNNKSTKKKDKKKTEIIS</sequence>
<dbReference type="InterPro" id="IPR023457">
    <property type="entry name" value="Met-tRNA_synth_2"/>
</dbReference>
<dbReference type="Pfam" id="PF08264">
    <property type="entry name" value="Anticodon_1"/>
    <property type="match status" value="1"/>
</dbReference>
<dbReference type="PANTHER" id="PTHR43326:SF1">
    <property type="entry name" value="METHIONINE--TRNA LIGASE, MITOCHONDRIAL"/>
    <property type="match status" value="1"/>
</dbReference>
<evidence type="ECO:0000256" key="10">
    <source>
        <dbReference type="RuleBase" id="RU363039"/>
    </source>
</evidence>
<keyword evidence="5 10" id="KW-0648">Protein biosynthesis</keyword>
<dbReference type="NCBIfam" id="TIGR00398">
    <property type="entry name" value="metG"/>
    <property type="match status" value="1"/>
</dbReference>
<evidence type="ECO:0000256" key="2">
    <source>
        <dbReference type="ARBA" id="ARBA00022598"/>
    </source>
</evidence>
<dbReference type="GO" id="GO:0005524">
    <property type="term" value="F:ATP binding"/>
    <property type="evidence" value="ECO:0007669"/>
    <property type="project" value="UniProtKB-KW"/>
</dbReference>
<evidence type="ECO:0000256" key="8">
    <source>
        <dbReference type="ARBA" id="ARBA00030331"/>
    </source>
</evidence>
<feature type="domain" description="Methionyl/Valyl/Leucyl/Isoleucyl-tRNA synthetase anticodon-binding" evidence="11">
    <location>
        <begin position="417"/>
        <end position="508"/>
    </location>
</feature>
<dbReference type="PANTHER" id="PTHR43326">
    <property type="entry name" value="METHIONYL-TRNA SYNTHETASE"/>
    <property type="match status" value="1"/>
</dbReference>
<evidence type="ECO:0000256" key="6">
    <source>
        <dbReference type="ARBA" id="ARBA00023146"/>
    </source>
</evidence>
<accession>A0A9Q0MVN2</accession>
<dbReference type="CDD" id="cd00814">
    <property type="entry name" value="MetRS_core"/>
    <property type="match status" value="1"/>
</dbReference>
<dbReference type="FunFam" id="2.170.220.10:FF:000001">
    <property type="entry name" value="methionine--tRNA ligase, mitochondrial"/>
    <property type="match status" value="1"/>
</dbReference>
<comment type="catalytic activity">
    <reaction evidence="9">
        <text>tRNA(Met) + L-methionine + ATP = L-methionyl-tRNA(Met) + AMP + diphosphate</text>
        <dbReference type="Rhea" id="RHEA:13481"/>
        <dbReference type="Rhea" id="RHEA-COMP:9667"/>
        <dbReference type="Rhea" id="RHEA-COMP:9698"/>
        <dbReference type="ChEBI" id="CHEBI:30616"/>
        <dbReference type="ChEBI" id="CHEBI:33019"/>
        <dbReference type="ChEBI" id="CHEBI:57844"/>
        <dbReference type="ChEBI" id="CHEBI:78442"/>
        <dbReference type="ChEBI" id="CHEBI:78530"/>
        <dbReference type="ChEBI" id="CHEBI:456215"/>
        <dbReference type="EC" id="6.1.1.10"/>
    </reaction>
</comment>
<evidence type="ECO:0000313" key="14">
    <source>
        <dbReference type="Proteomes" id="UP001151699"/>
    </source>
</evidence>
<dbReference type="Gene3D" id="3.40.50.620">
    <property type="entry name" value="HUPs"/>
    <property type="match status" value="1"/>
</dbReference>
<evidence type="ECO:0000256" key="1">
    <source>
        <dbReference type="ARBA" id="ARBA00012838"/>
    </source>
</evidence>
<evidence type="ECO:0000256" key="9">
    <source>
        <dbReference type="ARBA" id="ARBA00047364"/>
    </source>
</evidence>
<keyword evidence="3 10" id="KW-0547">Nucleotide-binding</keyword>
<dbReference type="InterPro" id="IPR009080">
    <property type="entry name" value="tRNAsynth_Ia_anticodon-bd"/>
</dbReference>
<reference evidence="13" key="1">
    <citation type="submission" date="2022-07" db="EMBL/GenBank/DDBJ databases">
        <authorList>
            <person name="Trinca V."/>
            <person name="Uliana J.V.C."/>
            <person name="Torres T.T."/>
            <person name="Ward R.J."/>
            <person name="Monesi N."/>
        </authorList>
    </citation>
    <scope>NUCLEOTIDE SEQUENCE</scope>
    <source>
        <strain evidence="13">HSMRA1968</strain>
        <tissue evidence="13">Whole embryos</tissue>
    </source>
</reference>
<protein>
    <recommendedName>
        <fullName evidence="7">Methionine--tRNA ligase, mitochondrial</fullName>
        <ecNumber evidence="1">6.1.1.10</ecNumber>
    </recommendedName>
    <alternativeName>
        <fullName evidence="8">Mitochondrial methionyl-tRNA synthetase</fullName>
    </alternativeName>
</protein>
<dbReference type="EMBL" id="WJQU01000003">
    <property type="protein sequence ID" value="KAJ6638755.1"/>
    <property type="molecule type" value="Genomic_DNA"/>
</dbReference>
<keyword evidence="6 10" id="KW-0030">Aminoacyl-tRNA synthetase</keyword>
<dbReference type="InterPro" id="IPR014758">
    <property type="entry name" value="Met-tRNA_synth"/>
</dbReference>
<dbReference type="EC" id="6.1.1.10" evidence="1"/>
<organism evidence="13 14">
    <name type="scientific">Pseudolycoriella hygida</name>
    <dbReference type="NCBI Taxonomy" id="35572"/>
    <lineage>
        <taxon>Eukaryota</taxon>
        <taxon>Metazoa</taxon>
        <taxon>Ecdysozoa</taxon>
        <taxon>Arthropoda</taxon>
        <taxon>Hexapoda</taxon>
        <taxon>Insecta</taxon>
        <taxon>Pterygota</taxon>
        <taxon>Neoptera</taxon>
        <taxon>Endopterygota</taxon>
        <taxon>Diptera</taxon>
        <taxon>Nematocera</taxon>
        <taxon>Sciaroidea</taxon>
        <taxon>Sciaridae</taxon>
        <taxon>Pseudolycoriella</taxon>
    </lineage>
</organism>
<dbReference type="Gene3D" id="1.10.730.10">
    <property type="entry name" value="Isoleucyl-tRNA Synthetase, Domain 1"/>
    <property type="match status" value="1"/>
</dbReference>
<dbReference type="GO" id="GO:0006431">
    <property type="term" value="P:methionyl-tRNA aminoacylation"/>
    <property type="evidence" value="ECO:0007669"/>
    <property type="project" value="InterPro"/>
</dbReference>
<keyword evidence="14" id="KW-1185">Reference proteome</keyword>